<sequence>MAGIRNKVSKLTNAALAILPAGQAGLAVKVALGLALVFWWTSGPGGEEECEFKAQQDADRRSQYTRHYAFKGRGRKEFSRQDMKTEVNMLVFTKSGAGL</sequence>
<keyword evidence="3" id="KW-1185">Reference proteome</keyword>
<evidence type="ECO:0000313" key="3">
    <source>
        <dbReference type="Proteomes" id="UP000747110"/>
    </source>
</evidence>
<evidence type="ECO:0000313" key="2">
    <source>
        <dbReference type="EMBL" id="GIM09157.1"/>
    </source>
</evidence>
<reference evidence="1" key="1">
    <citation type="journal article" date="2021" name="Proc. Natl. Acad. Sci. U.S.A.">
        <title>Three genomes in the algal genus Volvox reveal the fate of a haploid sex-determining region after a transition to homothallism.</title>
        <authorList>
            <person name="Yamamoto K."/>
            <person name="Hamaji T."/>
            <person name="Kawai-Toyooka H."/>
            <person name="Matsuzaki R."/>
            <person name="Takahashi F."/>
            <person name="Nishimura Y."/>
            <person name="Kawachi M."/>
            <person name="Noguchi H."/>
            <person name="Minakuchi Y."/>
            <person name="Umen J.G."/>
            <person name="Toyoda A."/>
            <person name="Nozaki H."/>
        </authorList>
    </citation>
    <scope>NUCLEOTIDE SEQUENCE</scope>
    <source>
        <strain evidence="2">NIES-3785</strain>
        <strain evidence="1">NIES-3786</strain>
    </source>
</reference>
<gene>
    <name evidence="1" type="ORF">Vretifemale_20419</name>
    <name evidence="2" type="ORF">Vretimale_13021</name>
</gene>
<dbReference type="Proteomes" id="UP000722791">
    <property type="component" value="Unassembled WGS sequence"/>
</dbReference>
<dbReference type="EMBL" id="BNCP01000085">
    <property type="protein sequence ID" value="GIL92957.1"/>
    <property type="molecule type" value="Genomic_DNA"/>
</dbReference>
<name>A0A8J4FZZ5_9CHLO</name>
<protein>
    <submittedName>
        <fullName evidence="1">Uncharacterized protein</fullName>
    </submittedName>
</protein>
<comment type="caution">
    <text evidence="1">The sequence shown here is derived from an EMBL/GenBank/DDBJ whole genome shotgun (WGS) entry which is preliminary data.</text>
</comment>
<accession>A0A8J4FZZ5</accession>
<dbReference type="Proteomes" id="UP000747110">
    <property type="component" value="Unassembled WGS sequence"/>
</dbReference>
<proteinExistence type="predicted"/>
<dbReference type="OrthoDB" id="529691at2759"/>
<organism evidence="1 3">
    <name type="scientific">Volvox reticuliferus</name>
    <dbReference type="NCBI Taxonomy" id="1737510"/>
    <lineage>
        <taxon>Eukaryota</taxon>
        <taxon>Viridiplantae</taxon>
        <taxon>Chlorophyta</taxon>
        <taxon>core chlorophytes</taxon>
        <taxon>Chlorophyceae</taxon>
        <taxon>CS clade</taxon>
        <taxon>Chlamydomonadales</taxon>
        <taxon>Volvocaceae</taxon>
        <taxon>Volvox</taxon>
    </lineage>
</organism>
<dbReference type="AlphaFoldDB" id="A0A8J4FZZ5"/>
<dbReference type="EMBL" id="BNCQ01000030">
    <property type="protein sequence ID" value="GIM09157.1"/>
    <property type="molecule type" value="Genomic_DNA"/>
</dbReference>
<evidence type="ECO:0000313" key="1">
    <source>
        <dbReference type="EMBL" id="GIL92957.1"/>
    </source>
</evidence>